<evidence type="ECO:0000256" key="4">
    <source>
        <dbReference type="ARBA" id="ARBA00022679"/>
    </source>
</evidence>
<keyword evidence="4 7" id="KW-0808">Transferase</keyword>
<comment type="similarity">
    <text evidence="7">Belongs to the glycosyltransferase group 1 family.</text>
</comment>
<evidence type="ECO:0000256" key="1">
    <source>
        <dbReference type="ARBA" id="ARBA00004713"/>
    </source>
</evidence>
<evidence type="ECO:0000256" key="7">
    <source>
        <dbReference type="RuleBase" id="RU365103"/>
    </source>
</evidence>
<gene>
    <name evidence="9" type="ORF">ACFQZS_15585</name>
</gene>
<dbReference type="Gene3D" id="3.40.50.11720">
    <property type="entry name" value="3-Deoxy-D-manno-octulosonic-acid transferase, N-terminal domain"/>
    <property type="match status" value="1"/>
</dbReference>
<comment type="function">
    <text evidence="7">Involved in lipopolysaccharide (LPS) biosynthesis. Catalyzes the transfer of 3-deoxy-D-manno-octulosonate (Kdo) residue(s) from CMP-Kdo to lipid IV(A), the tetraacyldisaccharide-1,4'-bisphosphate precursor of lipid A.</text>
</comment>
<keyword evidence="7" id="KW-1003">Cell membrane</keyword>
<keyword evidence="7" id="KW-0472">Membrane</keyword>
<sequence length="409" mass="46521">MLFVYNIAIRIYYMLIRLASLFNNKAALWVRGRNKQVVKQHTRSLWFHFASLGEFEQGRPVLEQLKQQHPDQEIVITFFSPSGYEVRKNTPLANAVYYLPLDTAANAGNFIAKIDPAIAVFTKYEYWFYFFAELNKREVPLYIISGIFRPGQVFFKWYGGLHRKILGFVNHFFVQDERSVQLLREINITNATVSGDTRFDRVWTNAQHPQNIPFIDEFKNGQKLFIAGSSWPADEALLVELVKQYPDWKFIFAPHEIEEDKIANLLNLLPASETIRYSHLKAQNLQLKANQAMVIDNIGMLSSLYQYADIAYIGGGFGAGIHNTLEAAAFGLPVIFGPNYRRFNEACNLITEGAGFAIANEDELKNVAAKLMNDPDALKSAGQKAQDYVQQNVGATEMIAKHIIITYNG</sequence>
<evidence type="ECO:0000259" key="8">
    <source>
        <dbReference type="Pfam" id="PF04413"/>
    </source>
</evidence>
<dbReference type="Gene3D" id="3.40.50.2000">
    <property type="entry name" value="Glycogen Phosphorylase B"/>
    <property type="match status" value="1"/>
</dbReference>
<evidence type="ECO:0000256" key="3">
    <source>
        <dbReference type="ARBA" id="ARBA00019077"/>
    </source>
</evidence>
<comment type="caution">
    <text evidence="9">The sequence shown here is derived from an EMBL/GenBank/DDBJ whole genome shotgun (WGS) entry which is preliminary data.</text>
</comment>
<dbReference type="InterPro" id="IPR007507">
    <property type="entry name" value="Glycos_transf_N"/>
</dbReference>
<keyword evidence="7" id="KW-0448">Lipopolysaccharide biosynthesis</keyword>
<reference evidence="10" key="1">
    <citation type="journal article" date="2019" name="Int. J. Syst. Evol. Microbiol.">
        <title>The Global Catalogue of Microorganisms (GCM) 10K type strain sequencing project: providing services to taxonomists for standard genome sequencing and annotation.</title>
        <authorList>
            <consortium name="The Broad Institute Genomics Platform"/>
            <consortium name="The Broad Institute Genome Sequencing Center for Infectious Disease"/>
            <person name="Wu L."/>
            <person name="Ma J."/>
        </authorList>
    </citation>
    <scope>NUCLEOTIDE SEQUENCE [LARGE SCALE GENOMIC DNA]</scope>
    <source>
        <strain evidence="10">CCUG 63418</strain>
    </source>
</reference>
<dbReference type="PANTHER" id="PTHR42755:SF1">
    <property type="entry name" value="3-DEOXY-D-MANNO-OCTULOSONIC ACID TRANSFERASE, MITOCHONDRIAL-RELATED"/>
    <property type="match status" value="1"/>
</dbReference>
<dbReference type="InterPro" id="IPR039901">
    <property type="entry name" value="Kdotransferase"/>
</dbReference>
<organism evidence="9 10">
    <name type="scientific">Mucilaginibacter calamicampi</name>
    <dbReference type="NCBI Taxonomy" id="1302352"/>
    <lineage>
        <taxon>Bacteria</taxon>
        <taxon>Pseudomonadati</taxon>
        <taxon>Bacteroidota</taxon>
        <taxon>Sphingobacteriia</taxon>
        <taxon>Sphingobacteriales</taxon>
        <taxon>Sphingobacteriaceae</taxon>
        <taxon>Mucilaginibacter</taxon>
    </lineage>
</organism>
<comment type="pathway">
    <text evidence="1 7">Bacterial outer membrane biogenesis; LPS core biosynthesis.</text>
</comment>
<comment type="catalytic activity">
    <reaction evidence="6 7">
        <text>lipid IVA (E. coli) + CMP-3-deoxy-beta-D-manno-octulosonate = alpha-Kdo-(2-&gt;6)-lipid IVA (E. coli) + CMP + H(+)</text>
        <dbReference type="Rhea" id="RHEA:28066"/>
        <dbReference type="ChEBI" id="CHEBI:15378"/>
        <dbReference type="ChEBI" id="CHEBI:58603"/>
        <dbReference type="ChEBI" id="CHEBI:60364"/>
        <dbReference type="ChEBI" id="CHEBI:60377"/>
        <dbReference type="ChEBI" id="CHEBI:85987"/>
        <dbReference type="EC" id="2.4.99.12"/>
    </reaction>
</comment>
<dbReference type="EC" id="2.4.99.12" evidence="2 7"/>
<proteinExistence type="inferred from homology"/>
<dbReference type="PANTHER" id="PTHR42755">
    <property type="entry name" value="3-DEOXY-MANNO-OCTULOSONATE CYTIDYLYLTRANSFERASE"/>
    <property type="match status" value="1"/>
</dbReference>
<name>A0ABW2YYK8_9SPHI</name>
<dbReference type="SUPFAM" id="SSF53756">
    <property type="entry name" value="UDP-Glycosyltransferase/glycogen phosphorylase"/>
    <property type="match status" value="1"/>
</dbReference>
<dbReference type="RefSeq" id="WP_377101849.1">
    <property type="nucleotide sequence ID" value="NZ_JBHTHU010000020.1"/>
</dbReference>
<keyword evidence="10" id="KW-1185">Reference proteome</keyword>
<evidence type="ECO:0000256" key="2">
    <source>
        <dbReference type="ARBA" id="ARBA00012621"/>
    </source>
</evidence>
<comment type="subcellular location">
    <subcellularLocation>
        <location evidence="7">Cell membrane</location>
    </subcellularLocation>
</comment>
<dbReference type="Proteomes" id="UP001596958">
    <property type="component" value="Unassembled WGS sequence"/>
</dbReference>
<feature type="domain" description="3-deoxy-D-manno-octulosonic-acid transferase N-terminal" evidence="8">
    <location>
        <begin position="36"/>
        <end position="200"/>
    </location>
</feature>
<evidence type="ECO:0000256" key="6">
    <source>
        <dbReference type="ARBA" id="ARBA00049183"/>
    </source>
</evidence>
<dbReference type="InterPro" id="IPR038107">
    <property type="entry name" value="Glycos_transf_N_sf"/>
</dbReference>
<dbReference type="GO" id="GO:0016740">
    <property type="term" value="F:transferase activity"/>
    <property type="evidence" value="ECO:0007669"/>
    <property type="project" value="UniProtKB-KW"/>
</dbReference>
<evidence type="ECO:0000313" key="9">
    <source>
        <dbReference type="EMBL" id="MFD0751574.1"/>
    </source>
</evidence>
<protein>
    <recommendedName>
        <fullName evidence="3 7">3-deoxy-D-manno-octulosonic acid transferase</fullName>
        <shortName evidence="7">Kdo transferase</shortName>
        <ecNumber evidence="2 7">2.4.99.12</ecNumber>
    </recommendedName>
    <alternativeName>
        <fullName evidence="5 7">Lipid IV(A) 3-deoxy-D-manno-octulosonic acid transferase</fullName>
    </alternativeName>
</protein>
<dbReference type="Pfam" id="PF04413">
    <property type="entry name" value="Glycos_transf_N"/>
    <property type="match status" value="1"/>
</dbReference>
<accession>A0ABW2YYK8</accession>
<evidence type="ECO:0000313" key="10">
    <source>
        <dbReference type="Proteomes" id="UP001596958"/>
    </source>
</evidence>
<evidence type="ECO:0000256" key="5">
    <source>
        <dbReference type="ARBA" id="ARBA00031445"/>
    </source>
</evidence>
<dbReference type="EMBL" id="JBHTHU010000020">
    <property type="protein sequence ID" value="MFD0751574.1"/>
    <property type="molecule type" value="Genomic_DNA"/>
</dbReference>